<reference evidence="2 3" key="1">
    <citation type="submission" date="2018-06" db="EMBL/GenBank/DDBJ databases">
        <title>A transcriptomic atlas of mushroom development highlights an independent origin of complex multicellularity.</title>
        <authorList>
            <consortium name="DOE Joint Genome Institute"/>
            <person name="Krizsan K."/>
            <person name="Almasi E."/>
            <person name="Merenyi Z."/>
            <person name="Sahu N."/>
            <person name="Viragh M."/>
            <person name="Koszo T."/>
            <person name="Mondo S."/>
            <person name="Kiss B."/>
            <person name="Balint B."/>
            <person name="Kues U."/>
            <person name="Barry K."/>
            <person name="Hegedus J.C."/>
            <person name="Henrissat B."/>
            <person name="Johnson J."/>
            <person name="Lipzen A."/>
            <person name="Ohm R."/>
            <person name="Nagy I."/>
            <person name="Pangilinan J."/>
            <person name="Yan J."/>
            <person name="Xiong Y."/>
            <person name="Grigoriev I.V."/>
            <person name="Hibbett D.S."/>
            <person name="Nagy L.G."/>
        </authorList>
    </citation>
    <scope>NUCLEOTIDE SEQUENCE [LARGE SCALE GENOMIC DNA]</scope>
    <source>
        <strain evidence="2 3">SZMC22713</strain>
    </source>
</reference>
<keyword evidence="3" id="KW-1185">Reference proteome</keyword>
<evidence type="ECO:0000313" key="2">
    <source>
        <dbReference type="EMBL" id="TDL27611.1"/>
    </source>
</evidence>
<dbReference type="VEuPathDB" id="FungiDB:BD410DRAFT_429693"/>
<proteinExistence type="predicted"/>
<name>A0A4Y7QK63_9AGAM</name>
<accession>A0A4Y7QK63</accession>
<protein>
    <submittedName>
        <fullName evidence="2">Uncharacterized protein</fullName>
    </submittedName>
</protein>
<gene>
    <name evidence="2" type="ORF">BD410DRAFT_429693</name>
</gene>
<feature type="region of interest" description="Disordered" evidence="1">
    <location>
        <begin position="121"/>
        <end position="150"/>
    </location>
</feature>
<organism evidence="2 3">
    <name type="scientific">Rickenella mellea</name>
    <dbReference type="NCBI Taxonomy" id="50990"/>
    <lineage>
        <taxon>Eukaryota</taxon>
        <taxon>Fungi</taxon>
        <taxon>Dikarya</taxon>
        <taxon>Basidiomycota</taxon>
        <taxon>Agaricomycotina</taxon>
        <taxon>Agaricomycetes</taxon>
        <taxon>Hymenochaetales</taxon>
        <taxon>Rickenellaceae</taxon>
        <taxon>Rickenella</taxon>
    </lineage>
</organism>
<evidence type="ECO:0000313" key="3">
    <source>
        <dbReference type="Proteomes" id="UP000294933"/>
    </source>
</evidence>
<sequence length="241" mass="26466">MGCGSKGIASFTAADGSTFDDVMQPFTMLRSSRQCRALARQRLAALSTTATTSTRPVPWFVDQEQRRHAPPHLSPALGNDSRLSVPSVKVLPPGLPDYIVNLHSELERSPLLEPDTLVVRQPLPTAEGPPLPLQRPKGRRKRGGTYAGDGVSDTSKGLWRWIMIAQVKEGTENRGAIEAVVRVVRKNLLTANPPLPLPSNSKRPREDGWAMIDAGEFAVHVVSGKAKGNYFPEGMVRMWEW</sequence>
<dbReference type="Proteomes" id="UP000294933">
    <property type="component" value="Unassembled WGS sequence"/>
</dbReference>
<dbReference type="EMBL" id="ML170159">
    <property type="protein sequence ID" value="TDL27611.1"/>
    <property type="molecule type" value="Genomic_DNA"/>
</dbReference>
<dbReference type="AlphaFoldDB" id="A0A4Y7QK63"/>
<evidence type="ECO:0000256" key="1">
    <source>
        <dbReference type="SAM" id="MobiDB-lite"/>
    </source>
</evidence>
<dbReference type="OrthoDB" id="21330at2759"/>